<evidence type="ECO:0000256" key="1">
    <source>
        <dbReference type="SAM" id="MobiDB-lite"/>
    </source>
</evidence>
<protein>
    <submittedName>
        <fullName evidence="2">Uncharacterized protein</fullName>
    </submittedName>
</protein>
<dbReference type="RefSeq" id="WP_191143367.1">
    <property type="nucleotide sequence ID" value="NZ_JACXAF010000003.1"/>
</dbReference>
<dbReference type="EMBL" id="JACXAF010000003">
    <property type="protein sequence ID" value="MBD1388239.1"/>
    <property type="molecule type" value="Genomic_DNA"/>
</dbReference>
<reference evidence="2" key="1">
    <citation type="submission" date="2020-09" db="EMBL/GenBank/DDBJ databases">
        <title>A novel bacterium of genus Neiella, isolated from South China Sea.</title>
        <authorList>
            <person name="Huang H."/>
            <person name="Mo K."/>
            <person name="Hu Y."/>
        </authorList>
    </citation>
    <scope>NUCLEOTIDE SEQUENCE</scope>
    <source>
        <strain evidence="2">HB171785</strain>
    </source>
</reference>
<feature type="compositionally biased region" description="Polar residues" evidence="1">
    <location>
        <begin position="27"/>
        <end position="42"/>
    </location>
</feature>
<comment type="caution">
    <text evidence="2">The sequence shown here is derived from an EMBL/GenBank/DDBJ whole genome shotgun (WGS) entry which is preliminary data.</text>
</comment>
<accession>A0A8J6QER3</accession>
<proteinExistence type="predicted"/>
<evidence type="ECO:0000313" key="3">
    <source>
        <dbReference type="Proteomes" id="UP000638014"/>
    </source>
</evidence>
<dbReference type="AlphaFoldDB" id="A0A8J6QER3"/>
<keyword evidence="3" id="KW-1185">Reference proteome</keyword>
<name>A0A8J6QER3_9GAMM</name>
<feature type="region of interest" description="Disordered" evidence="1">
    <location>
        <begin position="1"/>
        <end position="47"/>
    </location>
</feature>
<evidence type="ECO:0000313" key="2">
    <source>
        <dbReference type="EMBL" id="MBD1388239.1"/>
    </source>
</evidence>
<organism evidence="2 3">
    <name type="scientific">Neiella litorisoli</name>
    <dbReference type="NCBI Taxonomy" id="2771431"/>
    <lineage>
        <taxon>Bacteria</taxon>
        <taxon>Pseudomonadati</taxon>
        <taxon>Pseudomonadota</taxon>
        <taxon>Gammaproteobacteria</taxon>
        <taxon>Alteromonadales</taxon>
        <taxon>Echinimonadaceae</taxon>
        <taxon>Neiella</taxon>
    </lineage>
</organism>
<dbReference type="Proteomes" id="UP000638014">
    <property type="component" value="Unassembled WGS sequence"/>
</dbReference>
<sequence>MQRAGARQQSIYGVSTRQLANGEDFSRGTSSIREQQREQTSPHADAQAHPCVALHAASMPPEAASCEVYYRSGLIWHADGLRAAWELDCRASAAGMRQQSLHGSIYGVSTRQLASCDNIRCKLKWLQLSHQGRFLGVFDIGHLMQLDPQPKQ</sequence>
<gene>
    <name evidence="2" type="ORF">IC617_02240</name>
</gene>
<feature type="compositionally biased region" description="Polar residues" evidence="1">
    <location>
        <begin position="7"/>
        <end position="19"/>
    </location>
</feature>